<evidence type="ECO:0000313" key="2">
    <source>
        <dbReference type="Proteomes" id="UP000663914"/>
    </source>
</evidence>
<reference evidence="1" key="1">
    <citation type="book" date="2019" name="MICROBIAL BIOTECHNOLOGY" publisher="Unknown Publisher">
        <title>Optimization of recombineering for directed mutagenesis of bacteria Pseudomonas corrugata 3'.</title>
        <authorList>
            <person name="Buinitskaja S.V."/>
            <person name="Pilipenok N."/>
            <person name="Valentovich L.N."/>
        </authorList>
    </citation>
    <scope>NUCLEOTIDE SEQUENCE</scope>
    <source>
        <strain evidence="1">3prime</strain>
    </source>
</reference>
<dbReference type="EMBL" id="CP072011">
    <property type="protein sequence ID" value="QTH15013.1"/>
    <property type="molecule type" value="Genomic_DNA"/>
</dbReference>
<dbReference type="OrthoDB" id="7033470at2"/>
<protein>
    <submittedName>
        <fullName evidence="1">Uncharacterized protein</fullName>
    </submittedName>
</protein>
<evidence type="ECO:0000313" key="1">
    <source>
        <dbReference type="EMBL" id="QTH15013.1"/>
    </source>
</evidence>
<dbReference type="Proteomes" id="UP000663914">
    <property type="component" value="Chromosome"/>
</dbReference>
<accession>A0A8B6USY6</accession>
<dbReference type="AlphaFoldDB" id="A0A8B6USY6"/>
<proteinExistence type="predicted"/>
<sequence length="102" mass="10892">MVYLTGRRLGVGCRGTWCKKQKDGTQLSGVGTVGLWEQSLLAIQTSQSATALAGLPLSRASFAPTGMKVLQWIFMAAASQCPSATLLVQARKLFSKHLKIAP</sequence>
<dbReference type="RefSeq" id="WP_147460440.1">
    <property type="nucleotide sequence ID" value="NZ_CP072011.1"/>
</dbReference>
<gene>
    <name evidence="1" type="ORF">C4C32_03640</name>
</gene>
<reference evidence="1" key="2">
    <citation type="submission" date="2021-03" db="EMBL/GenBank/DDBJ databases">
        <authorList>
            <person name="Valentovich L.N."/>
            <person name="Akhremchuk A.E."/>
            <person name="Miamin V.E."/>
        </authorList>
    </citation>
    <scope>NUCLEOTIDE SEQUENCE</scope>
    <source>
        <strain evidence="1">3prime</strain>
    </source>
</reference>
<organism evidence="1 2">
    <name type="scientific">Pseudomonas corrugata</name>
    <dbReference type="NCBI Taxonomy" id="47879"/>
    <lineage>
        <taxon>Bacteria</taxon>
        <taxon>Pseudomonadati</taxon>
        <taxon>Pseudomonadota</taxon>
        <taxon>Gammaproteobacteria</taxon>
        <taxon>Pseudomonadales</taxon>
        <taxon>Pseudomonadaceae</taxon>
        <taxon>Pseudomonas</taxon>
    </lineage>
</organism>
<name>A0A8B6USY6_9PSED</name>